<keyword evidence="5" id="KW-1185">Reference proteome</keyword>
<gene>
    <name evidence="4" type="ORF">PMEA_00021760</name>
</gene>
<dbReference type="InterPro" id="IPR003323">
    <property type="entry name" value="OTU_dom"/>
</dbReference>
<dbReference type="InterPro" id="IPR033467">
    <property type="entry name" value="Tesmin/TSO1-like_CXC"/>
</dbReference>
<feature type="region of interest" description="Disordered" evidence="1">
    <location>
        <begin position="1"/>
        <end position="56"/>
    </location>
</feature>
<dbReference type="CDD" id="cd22744">
    <property type="entry name" value="OTU"/>
    <property type="match status" value="1"/>
</dbReference>
<dbReference type="PROSITE" id="PS50802">
    <property type="entry name" value="OTU"/>
    <property type="match status" value="1"/>
</dbReference>
<feature type="transmembrane region" description="Helical" evidence="2">
    <location>
        <begin position="641"/>
        <end position="660"/>
    </location>
</feature>
<dbReference type="Gene3D" id="3.90.70.80">
    <property type="match status" value="1"/>
</dbReference>
<evidence type="ECO:0000313" key="4">
    <source>
        <dbReference type="EMBL" id="CAH3038549.1"/>
    </source>
</evidence>
<reference evidence="4 5" key="1">
    <citation type="submission" date="2022-05" db="EMBL/GenBank/DDBJ databases">
        <authorList>
            <consortium name="Genoscope - CEA"/>
            <person name="William W."/>
        </authorList>
    </citation>
    <scope>NUCLEOTIDE SEQUENCE [LARGE SCALE GENOMIC DNA]</scope>
</reference>
<accession>A0AAU9VT35</accession>
<feature type="transmembrane region" description="Helical" evidence="2">
    <location>
        <begin position="814"/>
        <end position="833"/>
    </location>
</feature>
<feature type="transmembrane region" description="Helical" evidence="2">
    <location>
        <begin position="845"/>
        <end position="869"/>
    </location>
</feature>
<dbReference type="EMBL" id="CALNXJ010000004">
    <property type="protein sequence ID" value="CAH3038549.1"/>
    <property type="molecule type" value="Genomic_DNA"/>
</dbReference>
<name>A0AAU9VT35_9CNID</name>
<proteinExistence type="predicted"/>
<feature type="domain" description="OTU" evidence="3">
    <location>
        <begin position="127"/>
        <end position="287"/>
    </location>
</feature>
<keyword evidence="2" id="KW-1133">Transmembrane helix</keyword>
<feature type="transmembrane region" description="Helical" evidence="2">
    <location>
        <begin position="702"/>
        <end position="726"/>
    </location>
</feature>
<sequence>MDQEEVFGTGVFQNPNSFSDDDLEDGAEVNARENDSTGDSSSEEEEYGTDNDNNVKITTEDTSGYAMYMKSLSQDLQAKCDAPTMKVNVTQCVGRSLLLFSSRTRYSRPDAEECDERLNSILNAFQFQQLPMPGDGDCFLRCISITLSSFLTINQGNSKLITYLKSIGISTERSNEDKINVLRQLIVQEFTGPNRHLYEPFMITNTTDSYDTEAQKFLRPGHYDSELGNCVPMAMSNILQIPLVIFTSMENYPITQIIPRTRVLSEVPIYLAYNHGGSGHYNLAVEVTHTQSNSTTTEATSKEADKHLQVEADVPPQHEAGCSCGRGNPGKTGKSEFCKQYKSRCPCFRNLRGCNEKCSCRLCANPFGRKTQEKGIFGPLPRKRQKQDLQKDMKQTDKGYMEKKTEEPIATIWFEDELYVIEALFLYLLVTSQDITPDRVFAEYHKIIEFCSEVTIYQNVFSLRPRSSSAITKKLQEIKGKLKVDEELFKKKSNTTETKNLLFLCAYCSSVPLCLLFLCALCSSVPTVPLCLSSSVPLCPLFLCASVPLCLLFLCAYCSSVPLFLCAHCSSVPTVPLCPLFLCSSVPTVPLCPLFLCASLPLFLCAHCSSVPLFLCAYCSTVPLCLLFLCAHCSSVPTVPLCPLFLCAYCSSVPTVPLFLCAYCSSVPLFLCSSVPLFLCAPVPLCLLFLCAHCSSVPTVPVCPLFLCAYCSSVPLFLCAHCSSVPTVPLFLCAYCSSVPTVPLCPLFLCAHCSSVPLFLCAYCSTVPLCLLFLCAHCSSVPTVPLCLLFLCAYCFSVPTVPLCPLFLCAHCSSVPLFLCAYCSTVPLCLLFLCAHCSSVPTVPLCLLFLCAYCFSVPLFLCAHCSSVLTVSLCLLFLCAHCFSVPTVPLCSLFLCSHFLCAHSSPVPTVPLCLLFL</sequence>
<evidence type="ECO:0000313" key="5">
    <source>
        <dbReference type="Proteomes" id="UP001159428"/>
    </source>
</evidence>
<feature type="transmembrane region" description="Helical" evidence="2">
    <location>
        <begin position="786"/>
        <end position="808"/>
    </location>
</feature>
<feature type="transmembrane region" description="Helical" evidence="2">
    <location>
        <begin position="577"/>
        <end position="604"/>
    </location>
</feature>
<feature type="transmembrane region" description="Helical" evidence="2">
    <location>
        <begin position="666"/>
        <end position="690"/>
    </location>
</feature>
<dbReference type="InterPro" id="IPR038765">
    <property type="entry name" value="Papain-like_cys_pep_sf"/>
</dbReference>
<dbReference type="SUPFAM" id="SSF54001">
    <property type="entry name" value="Cysteine proteinases"/>
    <property type="match status" value="1"/>
</dbReference>
<feature type="transmembrane region" description="Helical" evidence="2">
    <location>
        <begin position="540"/>
        <end position="565"/>
    </location>
</feature>
<keyword evidence="2" id="KW-0472">Membrane</keyword>
<comment type="caution">
    <text evidence="4">The sequence shown here is derived from an EMBL/GenBank/DDBJ whole genome shotgun (WGS) entry which is preliminary data.</text>
</comment>
<dbReference type="AlphaFoldDB" id="A0AAU9VT35"/>
<protein>
    <recommendedName>
        <fullName evidence="3">OTU domain-containing protein</fullName>
    </recommendedName>
</protein>
<feature type="transmembrane region" description="Helical" evidence="2">
    <location>
        <begin position="746"/>
        <end position="774"/>
    </location>
</feature>
<keyword evidence="2" id="KW-0812">Transmembrane</keyword>
<feature type="transmembrane region" description="Helical" evidence="2">
    <location>
        <begin position="875"/>
        <end position="896"/>
    </location>
</feature>
<evidence type="ECO:0000256" key="1">
    <source>
        <dbReference type="SAM" id="MobiDB-lite"/>
    </source>
</evidence>
<feature type="transmembrane region" description="Helical" evidence="2">
    <location>
        <begin position="610"/>
        <end position="629"/>
    </location>
</feature>
<organism evidence="4 5">
    <name type="scientific">Pocillopora meandrina</name>
    <dbReference type="NCBI Taxonomy" id="46732"/>
    <lineage>
        <taxon>Eukaryota</taxon>
        <taxon>Metazoa</taxon>
        <taxon>Cnidaria</taxon>
        <taxon>Anthozoa</taxon>
        <taxon>Hexacorallia</taxon>
        <taxon>Scleractinia</taxon>
        <taxon>Astrocoeniina</taxon>
        <taxon>Pocilloporidae</taxon>
        <taxon>Pocillopora</taxon>
    </lineage>
</organism>
<evidence type="ECO:0000259" key="3">
    <source>
        <dbReference type="PROSITE" id="PS50802"/>
    </source>
</evidence>
<dbReference type="SMART" id="SM01114">
    <property type="entry name" value="CXC"/>
    <property type="match status" value="1"/>
</dbReference>
<dbReference type="Proteomes" id="UP001159428">
    <property type="component" value="Unassembled WGS sequence"/>
</dbReference>
<evidence type="ECO:0000256" key="2">
    <source>
        <dbReference type="SAM" id="Phobius"/>
    </source>
</evidence>